<evidence type="ECO:0000313" key="2">
    <source>
        <dbReference type="EMBL" id="OXU21247.1"/>
    </source>
</evidence>
<sequence>MQQYRQILGKILSFLSLCLLKHVQKIVVSVFLIVKSKCTDLDKVIADTEGDAPIELVQVDDDEKGEQKLSVVEMEVNDTPLDLTAVAAADTTGVTAVVFKMDADETSSDVASADTSSHNEATTTTSTAAAAAATTAADTTAVAATTIAAAAITLAESIVANSVTMAVDVDTS</sequence>
<organism evidence="2 3">
    <name type="scientific">Trichomalopsis sarcophagae</name>
    <dbReference type="NCBI Taxonomy" id="543379"/>
    <lineage>
        <taxon>Eukaryota</taxon>
        <taxon>Metazoa</taxon>
        <taxon>Ecdysozoa</taxon>
        <taxon>Arthropoda</taxon>
        <taxon>Hexapoda</taxon>
        <taxon>Insecta</taxon>
        <taxon>Pterygota</taxon>
        <taxon>Neoptera</taxon>
        <taxon>Endopterygota</taxon>
        <taxon>Hymenoptera</taxon>
        <taxon>Apocrita</taxon>
        <taxon>Proctotrupomorpha</taxon>
        <taxon>Chalcidoidea</taxon>
        <taxon>Pteromalidae</taxon>
        <taxon>Pteromalinae</taxon>
        <taxon>Trichomalopsis</taxon>
    </lineage>
</organism>
<protein>
    <submittedName>
        <fullName evidence="2">Uncharacterized protein</fullName>
    </submittedName>
</protein>
<dbReference type="Proteomes" id="UP000215335">
    <property type="component" value="Unassembled WGS sequence"/>
</dbReference>
<gene>
    <name evidence="2" type="ORF">TSAR_015358</name>
</gene>
<feature type="signal peptide" evidence="1">
    <location>
        <begin position="1"/>
        <end position="25"/>
    </location>
</feature>
<evidence type="ECO:0000256" key="1">
    <source>
        <dbReference type="SAM" id="SignalP"/>
    </source>
</evidence>
<name>A0A232ESF4_9HYME</name>
<keyword evidence="1" id="KW-0732">Signal</keyword>
<reference evidence="2 3" key="1">
    <citation type="journal article" date="2017" name="Curr. Biol.">
        <title>The Evolution of Venom by Co-option of Single-Copy Genes.</title>
        <authorList>
            <person name="Martinson E.O."/>
            <person name="Mrinalini"/>
            <person name="Kelkar Y.D."/>
            <person name="Chang C.H."/>
            <person name="Werren J.H."/>
        </authorList>
    </citation>
    <scope>NUCLEOTIDE SEQUENCE [LARGE SCALE GENOMIC DNA]</scope>
    <source>
        <strain evidence="2 3">Alberta</strain>
        <tissue evidence="2">Whole body</tissue>
    </source>
</reference>
<keyword evidence="3" id="KW-1185">Reference proteome</keyword>
<comment type="caution">
    <text evidence="2">The sequence shown here is derived from an EMBL/GenBank/DDBJ whole genome shotgun (WGS) entry which is preliminary data.</text>
</comment>
<evidence type="ECO:0000313" key="3">
    <source>
        <dbReference type="Proteomes" id="UP000215335"/>
    </source>
</evidence>
<dbReference type="EMBL" id="NNAY01002449">
    <property type="protein sequence ID" value="OXU21247.1"/>
    <property type="molecule type" value="Genomic_DNA"/>
</dbReference>
<accession>A0A232ESF4</accession>
<dbReference type="AlphaFoldDB" id="A0A232ESF4"/>
<proteinExistence type="predicted"/>
<feature type="chain" id="PRO_5012036916" evidence="1">
    <location>
        <begin position="26"/>
        <end position="172"/>
    </location>
</feature>